<dbReference type="AlphaFoldDB" id="A0A1L9QKX9"/>
<evidence type="ECO:0000313" key="2">
    <source>
        <dbReference type="Proteomes" id="UP000183940"/>
    </source>
</evidence>
<gene>
    <name evidence="1" type="ORF">BI308_22530</name>
</gene>
<name>A0A1L9QKX9_9CYAN</name>
<accession>A0A1L9QKX9</accession>
<organism evidence="1 2">
    <name type="scientific">Roseofilum reptotaenium AO1-A</name>
    <dbReference type="NCBI Taxonomy" id="1925591"/>
    <lineage>
        <taxon>Bacteria</taxon>
        <taxon>Bacillati</taxon>
        <taxon>Cyanobacteriota</taxon>
        <taxon>Cyanophyceae</taxon>
        <taxon>Desertifilales</taxon>
        <taxon>Desertifilaceae</taxon>
        <taxon>Roseofilum</taxon>
    </lineage>
</organism>
<proteinExistence type="predicted"/>
<protein>
    <submittedName>
        <fullName evidence="1">Uncharacterized protein</fullName>
    </submittedName>
</protein>
<comment type="caution">
    <text evidence="1">The sequence shown here is derived from an EMBL/GenBank/DDBJ whole genome shotgun (WGS) entry which is preliminary data.</text>
</comment>
<reference evidence="1" key="1">
    <citation type="submission" date="2016-10" db="EMBL/GenBank/DDBJ databases">
        <title>CRISPR-Cas defence system in Roseofilum reptotaenium: evidence of a bacteriophage-cyanobacterium arms race in the coral black band disease.</title>
        <authorList>
            <person name="Buerger P."/>
            <person name="Wood-Charlson E.M."/>
            <person name="Weynberg K.D."/>
            <person name="Willis B."/>
            <person name="Van Oppen M.J."/>
        </authorList>
    </citation>
    <scope>NUCLEOTIDE SEQUENCE [LARGE SCALE GENOMIC DNA]</scope>
    <source>
        <strain evidence="1">AO1-A</strain>
    </source>
</reference>
<dbReference type="Proteomes" id="UP000183940">
    <property type="component" value="Unassembled WGS sequence"/>
</dbReference>
<dbReference type="STRING" id="1925591.BI308_22530"/>
<evidence type="ECO:0000313" key="1">
    <source>
        <dbReference type="EMBL" id="OJJ18158.1"/>
    </source>
</evidence>
<sequence length="160" mass="18719">MPHSLFPSALRDGDNFEQLIQDMVQDFPGYANRMIQRQRDLIKPNPLPSVITVGKPDFDPLPLPFEEEIPDNSRQVFLTSLERTYEGLSIVDRQVYYWLFLSETEQGWELVLLLSAVTDGERLFRLPESREAAISEAIRIWLRDYQFNQKASFYSSERES</sequence>
<keyword evidence="2" id="KW-1185">Reference proteome</keyword>
<dbReference type="EMBL" id="MLAW01000057">
    <property type="protein sequence ID" value="OJJ18158.1"/>
    <property type="molecule type" value="Genomic_DNA"/>
</dbReference>